<accession>A0A9D3WD13</accession>
<name>A0A9D3WD13_9ROSI</name>
<gene>
    <name evidence="1" type="ORF">J1N35_004987</name>
</gene>
<dbReference type="OrthoDB" id="1000022at2759"/>
<dbReference type="AlphaFoldDB" id="A0A9D3WD13"/>
<sequence>MKETRSVKDFCSRVAKSVNRVKGCGDTIPKKKLVERVLRSMLQKFEHNFVVIKETKDKLQLTWYKLFSSLEARENKVNGYTNQPLEQAFQ</sequence>
<keyword evidence="2" id="KW-1185">Reference proteome</keyword>
<evidence type="ECO:0000313" key="1">
    <source>
        <dbReference type="EMBL" id="KAH1121827.1"/>
    </source>
</evidence>
<dbReference type="Proteomes" id="UP000828251">
    <property type="component" value="Unassembled WGS sequence"/>
</dbReference>
<comment type="caution">
    <text evidence="1">The sequence shown here is derived from an EMBL/GenBank/DDBJ whole genome shotgun (WGS) entry which is preliminary data.</text>
</comment>
<dbReference type="EMBL" id="JAIQCV010000002">
    <property type="protein sequence ID" value="KAH1121827.1"/>
    <property type="molecule type" value="Genomic_DNA"/>
</dbReference>
<evidence type="ECO:0000313" key="2">
    <source>
        <dbReference type="Proteomes" id="UP000828251"/>
    </source>
</evidence>
<protein>
    <submittedName>
        <fullName evidence="1">Uncharacterized protein</fullName>
    </submittedName>
</protein>
<dbReference type="Pfam" id="PF14223">
    <property type="entry name" value="Retrotran_gag_2"/>
    <property type="match status" value="1"/>
</dbReference>
<organism evidence="1 2">
    <name type="scientific">Gossypium stocksii</name>
    <dbReference type="NCBI Taxonomy" id="47602"/>
    <lineage>
        <taxon>Eukaryota</taxon>
        <taxon>Viridiplantae</taxon>
        <taxon>Streptophyta</taxon>
        <taxon>Embryophyta</taxon>
        <taxon>Tracheophyta</taxon>
        <taxon>Spermatophyta</taxon>
        <taxon>Magnoliopsida</taxon>
        <taxon>eudicotyledons</taxon>
        <taxon>Gunneridae</taxon>
        <taxon>Pentapetalae</taxon>
        <taxon>rosids</taxon>
        <taxon>malvids</taxon>
        <taxon>Malvales</taxon>
        <taxon>Malvaceae</taxon>
        <taxon>Malvoideae</taxon>
        <taxon>Gossypium</taxon>
    </lineage>
</organism>
<proteinExistence type="predicted"/>
<reference evidence="1 2" key="1">
    <citation type="journal article" date="2021" name="Plant Biotechnol. J.">
        <title>Multi-omics assisted identification of the key and species-specific regulatory components of drought-tolerant mechanisms in Gossypium stocksii.</title>
        <authorList>
            <person name="Yu D."/>
            <person name="Ke L."/>
            <person name="Zhang D."/>
            <person name="Wu Y."/>
            <person name="Sun Y."/>
            <person name="Mei J."/>
            <person name="Sun J."/>
            <person name="Sun Y."/>
        </authorList>
    </citation>
    <scope>NUCLEOTIDE SEQUENCE [LARGE SCALE GENOMIC DNA]</scope>
    <source>
        <strain evidence="2">cv. E1</strain>
        <tissue evidence="1">Leaf</tissue>
    </source>
</reference>